<evidence type="ECO:0000256" key="7">
    <source>
        <dbReference type="ARBA" id="ARBA00022490"/>
    </source>
</evidence>
<comment type="similarity">
    <text evidence="5">Belongs to the RNF10 family.</text>
</comment>
<evidence type="ECO:0000256" key="14">
    <source>
        <dbReference type="ARBA" id="ARBA00035131"/>
    </source>
</evidence>
<evidence type="ECO:0000256" key="1">
    <source>
        <dbReference type="ARBA" id="ARBA00000900"/>
    </source>
</evidence>
<dbReference type="InterPro" id="IPR039739">
    <property type="entry name" value="MAG2/RNF10"/>
</dbReference>
<feature type="compositionally biased region" description="Basic residues" evidence="17">
    <location>
        <begin position="748"/>
        <end position="757"/>
    </location>
</feature>
<keyword evidence="11" id="KW-0833">Ubl conjugation pathway</keyword>
<dbReference type="FunFam" id="3.30.40.10:FF:000112">
    <property type="entry name" value="RING finger protein 10"/>
    <property type="match status" value="1"/>
</dbReference>
<feature type="compositionally biased region" description="Low complexity" evidence="17">
    <location>
        <begin position="624"/>
        <end position="641"/>
    </location>
</feature>
<feature type="region of interest" description="Disordered" evidence="17">
    <location>
        <begin position="1"/>
        <end position="80"/>
    </location>
</feature>
<evidence type="ECO:0000259" key="18">
    <source>
        <dbReference type="PROSITE" id="PS50089"/>
    </source>
</evidence>
<evidence type="ECO:0000256" key="15">
    <source>
        <dbReference type="ARBA" id="ARBA00035390"/>
    </source>
</evidence>
<dbReference type="OrthoDB" id="10064108at2759"/>
<keyword evidence="10 16" id="KW-0863">Zinc-finger</keyword>
<dbReference type="SUPFAM" id="SSF57850">
    <property type="entry name" value="RING/U-box"/>
    <property type="match status" value="1"/>
</dbReference>
<evidence type="ECO:0000256" key="9">
    <source>
        <dbReference type="ARBA" id="ARBA00022723"/>
    </source>
</evidence>
<evidence type="ECO:0000313" key="19">
    <source>
        <dbReference type="EMBL" id="VEN41666.1"/>
    </source>
</evidence>
<dbReference type="GO" id="GO:0005737">
    <property type="term" value="C:cytoplasm"/>
    <property type="evidence" value="ECO:0007669"/>
    <property type="project" value="UniProtKB-SubCell"/>
</dbReference>
<dbReference type="GO" id="GO:0061630">
    <property type="term" value="F:ubiquitin protein ligase activity"/>
    <property type="evidence" value="ECO:0007669"/>
    <property type="project" value="UniProtKB-EC"/>
</dbReference>
<keyword evidence="12" id="KW-0862">Zinc</keyword>
<keyword evidence="13" id="KW-0539">Nucleus</keyword>
<evidence type="ECO:0000313" key="20">
    <source>
        <dbReference type="Proteomes" id="UP000410492"/>
    </source>
</evidence>
<dbReference type="GO" id="GO:0045944">
    <property type="term" value="P:positive regulation of transcription by RNA polymerase II"/>
    <property type="evidence" value="ECO:0007669"/>
    <property type="project" value="TreeGrafter"/>
</dbReference>
<evidence type="ECO:0000256" key="8">
    <source>
        <dbReference type="ARBA" id="ARBA00022679"/>
    </source>
</evidence>
<evidence type="ECO:0000256" key="3">
    <source>
        <dbReference type="ARBA" id="ARBA00004496"/>
    </source>
</evidence>
<organism evidence="19 20">
    <name type="scientific">Callosobruchus maculatus</name>
    <name type="common">Southern cowpea weevil</name>
    <name type="synonym">Pulse bruchid</name>
    <dbReference type="NCBI Taxonomy" id="64391"/>
    <lineage>
        <taxon>Eukaryota</taxon>
        <taxon>Metazoa</taxon>
        <taxon>Ecdysozoa</taxon>
        <taxon>Arthropoda</taxon>
        <taxon>Hexapoda</taxon>
        <taxon>Insecta</taxon>
        <taxon>Pterygota</taxon>
        <taxon>Neoptera</taxon>
        <taxon>Endopterygota</taxon>
        <taxon>Coleoptera</taxon>
        <taxon>Polyphaga</taxon>
        <taxon>Cucujiformia</taxon>
        <taxon>Chrysomeloidea</taxon>
        <taxon>Chrysomelidae</taxon>
        <taxon>Bruchinae</taxon>
        <taxon>Bruchini</taxon>
        <taxon>Callosobruchus</taxon>
    </lineage>
</organism>
<dbReference type="InterPro" id="IPR018957">
    <property type="entry name" value="Znf_C3HC4_RING-type"/>
</dbReference>
<evidence type="ECO:0000256" key="2">
    <source>
        <dbReference type="ARBA" id="ARBA00004123"/>
    </source>
</evidence>
<dbReference type="EMBL" id="CAACVG010006786">
    <property type="protein sequence ID" value="VEN41666.1"/>
    <property type="molecule type" value="Genomic_DNA"/>
</dbReference>
<dbReference type="PANTHER" id="PTHR12983:SF9">
    <property type="entry name" value="E3 UBIQUITIN-PROTEIN LIGASE RNF10"/>
    <property type="match status" value="1"/>
</dbReference>
<comment type="subcellular location">
    <subcellularLocation>
        <location evidence="3">Cytoplasm</location>
    </subcellularLocation>
    <subcellularLocation>
        <location evidence="2">Nucleus</location>
    </subcellularLocation>
</comment>
<evidence type="ECO:0000256" key="17">
    <source>
        <dbReference type="SAM" id="MobiDB-lite"/>
    </source>
</evidence>
<dbReference type="Pfam" id="PF00097">
    <property type="entry name" value="zf-C3HC4"/>
    <property type="match status" value="1"/>
</dbReference>
<keyword evidence="8" id="KW-0808">Transferase</keyword>
<feature type="region of interest" description="Disordered" evidence="17">
    <location>
        <begin position="654"/>
        <end position="678"/>
    </location>
</feature>
<dbReference type="GO" id="GO:0008270">
    <property type="term" value="F:zinc ion binding"/>
    <property type="evidence" value="ECO:0007669"/>
    <property type="project" value="UniProtKB-KW"/>
</dbReference>
<dbReference type="EC" id="2.3.2.27" evidence="6"/>
<dbReference type="SMART" id="SM00184">
    <property type="entry name" value="RING"/>
    <property type="match status" value="1"/>
</dbReference>
<accession>A0A653C146</accession>
<proteinExistence type="inferred from homology"/>
<feature type="region of interest" description="Disordered" evidence="17">
    <location>
        <begin position="607"/>
        <end position="641"/>
    </location>
</feature>
<evidence type="ECO:0000256" key="11">
    <source>
        <dbReference type="ARBA" id="ARBA00022786"/>
    </source>
</evidence>
<dbReference type="PROSITE" id="PS50089">
    <property type="entry name" value="ZF_RING_2"/>
    <property type="match status" value="1"/>
</dbReference>
<evidence type="ECO:0000256" key="4">
    <source>
        <dbReference type="ARBA" id="ARBA00004906"/>
    </source>
</evidence>
<dbReference type="CDD" id="cd16536">
    <property type="entry name" value="RING-HC_RNF10"/>
    <property type="match status" value="1"/>
</dbReference>
<dbReference type="InterPro" id="IPR013083">
    <property type="entry name" value="Znf_RING/FYVE/PHD"/>
</dbReference>
<feature type="region of interest" description="Disordered" evidence="17">
    <location>
        <begin position="737"/>
        <end position="757"/>
    </location>
</feature>
<dbReference type="Proteomes" id="UP000410492">
    <property type="component" value="Unassembled WGS sequence"/>
</dbReference>
<feature type="compositionally biased region" description="Basic and acidic residues" evidence="17">
    <location>
        <begin position="607"/>
        <end position="623"/>
    </location>
</feature>
<dbReference type="PROSITE" id="PS00518">
    <property type="entry name" value="ZF_RING_1"/>
    <property type="match status" value="1"/>
</dbReference>
<evidence type="ECO:0000256" key="12">
    <source>
        <dbReference type="ARBA" id="ARBA00022833"/>
    </source>
</evidence>
<dbReference type="GO" id="GO:0000976">
    <property type="term" value="F:transcription cis-regulatory region binding"/>
    <property type="evidence" value="ECO:0007669"/>
    <property type="project" value="TreeGrafter"/>
</dbReference>
<dbReference type="GO" id="GO:0005634">
    <property type="term" value="C:nucleus"/>
    <property type="evidence" value="ECO:0007669"/>
    <property type="project" value="UniProtKB-SubCell"/>
</dbReference>
<feature type="domain" description="RING-type" evidence="18">
    <location>
        <begin position="189"/>
        <end position="230"/>
    </location>
</feature>
<keyword evidence="9" id="KW-0479">Metal-binding</keyword>
<keyword evidence="7" id="KW-0963">Cytoplasm</keyword>
<reference evidence="19 20" key="1">
    <citation type="submission" date="2019-01" db="EMBL/GenBank/DDBJ databases">
        <authorList>
            <person name="Sayadi A."/>
        </authorList>
    </citation>
    <scope>NUCLEOTIDE SEQUENCE [LARGE SCALE GENOMIC DNA]</scope>
</reference>
<name>A0A653C146_CALMS</name>
<dbReference type="PANTHER" id="PTHR12983">
    <property type="entry name" value="RING FINGER 10 FAMILY MEMBER"/>
    <property type="match status" value="1"/>
</dbReference>
<comment type="catalytic activity">
    <reaction evidence="1">
        <text>S-ubiquitinyl-[E2 ubiquitin-conjugating enzyme]-L-cysteine + [acceptor protein]-L-lysine = [E2 ubiquitin-conjugating enzyme]-L-cysteine + N(6)-ubiquitinyl-[acceptor protein]-L-lysine.</text>
        <dbReference type="EC" id="2.3.2.27"/>
    </reaction>
</comment>
<dbReference type="AlphaFoldDB" id="A0A653C146"/>
<dbReference type="InterPro" id="IPR017907">
    <property type="entry name" value="Znf_RING_CS"/>
</dbReference>
<comment type="pathway">
    <text evidence="4">Protein modification; protein ubiquitination.</text>
</comment>
<keyword evidence="20" id="KW-1185">Reference proteome</keyword>
<sequence length="769" mass="86912">MEKKGNRNVPVSRGQPTESKKDVAVPKHFPRGSRRREPGGSACGGLPGGPAQSPKPEPARKQPLQRGWDNRRSKQQRSLAVATIGQMGRSEATRLADEEHVELVPHIGKKQSLNHLLNFSYSPRETSYRHNLPKTRKHRYNKEHFLQANCQFIVNDKGDYKRYMNDPDALVDWRFVEQINVQVSDFPSCPICLYPPAAAKMTRCGHIYCWSCILHYLSLSDKQWRKCPICYESICNQDLKSVVAIPYSLANVSDSITLKLMKRPKGSLIAYPCDAPIKDEDAMLEMSEHHVADIYSKLLLARTKDVLAIIQRESKELNRQMDEDCPERCFVEQAITLLKEREDQLLQGQKYDVKNVENIANTDRTPGVEKDITTYESVDMTSMKTVTEEEIFGTACNTVCETLVVAPDSNENALLDDYVDTLGKAVNNLDITSTVDEIEEKQVICTSNINQPSRYHYFYQSSDGQHIYLHAINARMLEHTYGSLENAPKTITGRILEKEGGSMTDDLRRRLRYLQHLPVTCQFEIAEIELRKPVVDQETLDAFKDQLEQRRHRRARRAKEERRREKRIELETNRIIGLPRPPKPIHLESDVQFPRFEDAMARIEAENAAAREQRERTESESTHLSEGSLGESSGAASSLEKASAVAGPSFATMLANAKDPPSSSTASRPQWPLMKKKARTTADVGRYICAAGSKAMATPSKASTPSDDTDSAELFFERPPVFRNSFEDAIAQALTHTDAASDDFQSAGKKKKKKSKQRLLFATNMNYMG</sequence>
<evidence type="ECO:0000256" key="13">
    <source>
        <dbReference type="ARBA" id="ARBA00023242"/>
    </source>
</evidence>
<gene>
    <name evidence="19" type="ORF">CALMAC_LOCUS5416</name>
</gene>
<dbReference type="Gene3D" id="3.30.40.10">
    <property type="entry name" value="Zinc/RING finger domain, C3HC4 (zinc finger)"/>
    <property type="match status" value="1"/>
</dbReference>
<evidence type="ECO:0000256" key="10">
    <source>
        <dbReference type="ARBA" id="ARBA00022771"/>
    </source>
</evidence>
<evidence type="ECO:0000256" key="6">
    <source>
        <dbReference type="ARBA" id="ARBA00012483"/>
    </source>
</evidence>
<evidence type="ECO:0000256" key="5">
    <source>
        <dbReference type="ARBA" id="ARBA00008117"/>
    </source>
</evidence>
<dbReference type="InterPro" id="IPR001841">
    <property type="entry name" value="Znf_RING"/>
</dbReference>
<protein>
    <recommendedName>
        <fullName evidence="14">E3 ubiquitin-protein ligase RNF10</fullName>
        <ecNumber evidence="6">2.3.2.27</ecNumber>
    </recommendedName>
    <alternativeName>
        <fullName evidence="15">RING finger protein 10</fullName>
    </alternativeName>
</protein>
<evidence type="ECO:0000256" key="16">
    <source>
        <dbReference type="PROSITE-ProRule" id="PRU00175"/>
    </source>
</evidence>